<evidence type="ECO:0000313" key="2">
    <source>
        <dbReference type="EMBL" id="ACR11217.1"/>
    </source>
</evidence>
<feature type="compositionally biased region" description="Basic and acidic residues" evidence="1">
    <location>
        <begin position="76"/>
        <end position="86"/>
    </location>
</feature>
<dbReference type="AlphaFoldDB" id="C5BP71"/>
<dbReference type="KEGG" id="ttu:TERTU_3090"/>
<sequence>MNKGHLALLIGTFSLGFVAGRFYPDDSHIPAVATPISEHKHSALAQNQDPRHLAESNNSPQITGIVPTAQTAETARVPEKPQKETLHTPAIPENMSEDLVQNLSKQDAENSVENFQAFLQEAKNNNVSPINYAEQRFEQEAVNYDWSIEKEDQILASFEQQTALQDIVPLSVDCKSASCKVVVAVTDAAQANQLSGKFSRALTEQNTAHGLSAVTYFIDEKSGELVFYMNDAAGKSLFEQ</sequence>
<dbReference type="HOGENOM" id="CLU_1155943_0_0_6"/>
<dbReference type="RefSeq" id="WP_015817329.1">
    <property type="nucleotide sequence ID" value="NC_012997.1"/>
</dbReference>
<keyword evidence="3" id="KW-1185">Reference proteome</keyword>
<feature type="region of interest" description="Disordered" evidence="1">
    <location>
        <begin position="40"/>
        <end position="94"/>
    </location>
</feature>
<name>C5BP71_TERTT</name>
<evidence type="ECO:0000313" key="3">
    <source>
        <dbReference type="Proteomes" id="UP000009080"/>
    </source>
</evidence>
<accession>C5BP71</accession>
<dbReference type="EMBL" id="CP001614">
    <property type="protein sequence ID" value="ACR11217.1"/>
    <property type="molecule type" value="Genomic_DNA"/>
</dbReference>
<organism evidence="2 3">
    <name type="scientific">Teredinibacter turnerae (strain ATCC 39867 / T7901)</name>
    <dbReference type="NCBI Taxonomy" id="377629"/>
    <lineage>
        <taxon>Bacteria</taxon>
        <taxon>Pseudomonadati</taxon>
        <taxon>Pseudomonadota</taxon>
        <taxon>Gammaproteobacteria</taxon>
        <taxon>Cellvibrionales</taxon>
        <taxon>Cellvibrionaceae</taxon>
        <taxon>Teredinibacter</taxon>
    </lineage>
</organism>
<dbReference type="eggNOG" id="ENOG5033MYJ">
    <property type="taxonomic scope" value="Bacteria"/>
</dbReference>
<evidence type="ECO:0000256" key="1">
    <source>
        <dbReference type="SAM" id="MobiDB-lite"/>
    </source>
</evidence>
<dbReference type="Proteomes" id="UP000009080">
    <property type="component" value="Chromosome"/>
</dbReference>
<reference evidence="2 3" key="1">
    <citation type="journal article" date="2009" name="PLoS ONE">
        <title>The complete genome of Teredinibacter turnerae T7901: an intracellular endosymbiont of marine wood-boring bivalves (shipworms).</title>
        <authorList>
            <person name="Yang J.C."/>
            <person name="Madupu R."/>
            <person name="Durkin A.S."/>
            <person name="Ekborg N.A."/>
            <person name="Pedamallu C.S."/>
            <person name="Hostetler J.B."/>
            <person name="Radune D."/>
            <person name="Toms B.S."/>
            <person name="Henrissat B."/>
            <person name="Coutinho P.M."/>
            <person name="Schwarz S."/>
            <person name="Field L."/>
            <person name="Trindade-Silva A.E."/>
            <person name="Soares C.A.G."/>
            <person name="Elshahawi S."/>
            <person name="Hanora A."/>
            <person name="Schmidt E.W."/>
            <person name="Haygood M.G."/>
            <person name="Posfai J."/>
            <person name="Benner J."/>
            <person name="Madinger C."/>
            <person name="Nove J."/>
            <person name="Anton B."/>
            <person name="Chaudhary K."/>
            <person name="Foster J."/>
            <person name="Holman A."/>
            <person name="Kumar S."/>
            <person name="Lessard P.A."/>
            <person name="Luyten Y.A."/>
            <person name="Slatko B."/>
            <person name="Wood N."/>
            <person name="Wu B."/>
            <person name="Teplitski M."/>
            <person name="Mougous J.D."/>
            <person name="Ward N."/>
            <person name="Eisen J.A."/>
            <person name="Badger J.H."/>
            <person name="Distel D.L."/>
        </authorList>
    </citation>
    <scope>NUCLEOTIDE SEQUENCE [LARGE SCALE GENOMIC DNA]</scope>
    <source>
        <strain evidence="3">ATCC 39867 / T7901</strain>
    </source>
</reference>
<proteinExistence type="predicted"/>
<feature type="compositionally biased region" description="Polar residues" evidence="1">
    <location>
        <begin position="55"/>
        <end position="73"/>
    </location>
</feature>
<protein>
    <submittedName>
        <fullName evidence="2">Uncharacterized protein</fullName>
    </submittedName>
</protein>
<dbReference type="OrthoDB" id="5706556at2"/>
<gene>
    <name evidence="2" type="ordered locus">TERTU_3090</name>
</gene>